<evidence type="ECO:0000313" key="2">
    <source>
        <dbReference type="Proteomes" id="UP000288805"/>
    </source>
</evidence>
<evidence type="ECO:0008006" key="3">
    <source>
        <dbReference type="Google" id="ProtNLM"/>
    </source>
</evidence>
<organism evidence="1 2">
    <name type="scientific">Vitis vinifera</name>
    <name type="common">Grape</name>
    <dbReference type="NCBI Taxonomy" id="29760"/>
    <lineage>
        <taxon>Eukaryota</taxon>
        <taxon>Viridiplantae</taxon>
        <taxon>Streptophyta</taxon>
        <taxon>Embryophyta</taxon>
        <taxon>Tracheophyta</taxon>
        <taxon>Spermatophyta</taxon>
        <taxon>Magnoliopsida</taxon>
        <taxon>eudicotyledons</taxon>
        <taxon>Gunneridae</taxon>
        <taxon>Pentapetalae</taxon>
        <taxon>rosids</taxon>
        <taxon>Vitales</taxon>
        <taxon>Vitaceae</taxon>
        <taxon>Viteae</taxon>
        <taxon>Vitis</taxon>
    </lineage>
</organism>
<protein>
    <recommendedName>
        <fullName evidence="3">Disease resistance protein</fullName>
    </recommendedName>
</protein>
<sequence length="170" mass="19635">MFVEEVIRYLCLINDCDPHLLNDLSIMDCHGLTSFCHGIQYLTAIEIMNTPNFRKLGFLDKEDDNDTVKQFQGLRSLRTIPKNCKDWLKISHIPKGDVKEPSQDDSEEPSEGMPALQWCHPQYISGLGNLNVLEHMDNRIVFFFISLRGNLVRKSSKQEEFVGPFFLFLP</sequence>
<gene>
    <name evidence="1" type="ORF">CK203_106783</name>
</gene>
<dbReference type="EMBL" id="QGNW01002342">
    <property type="protein sequence ID" value="RVW20743.1"/>
    <property type="molecule type" value="Genomic_DNA"/>
</dbReference>
<comment type="caution">
    <text evidence="1">The sequence shown here is derived from an EMBL/GenBank/DDBJ whole genome shotgun (WGS) entry which is preliminary data.</text>
</comment>
<dbReference type="Proteomes" id="UP000288805">
    <property type="component" value="Unassembled WGS sequence"/>
</dbReference>
<reference evidence="1 2" key="1">
    <citation type="journal article" date="2018" name="PLoS Genet.">
        <title>Population sequencing reveals clonal diversity and ancestral inbreeding in the grapevine cultivar Chardonnay.</title>
        <authorList>
            <person name="Roach M.J."/>
            <person name="Johnson D.L."/>
            <person name="Bohlmann J."/>
            <person name="van Vuuren H.J."/>
            <person name="Jones S.J."/>
            <person name="Pretorius I.S."/>
            <person name="Schmidt S.A."/>
            <person name="Borneman A.R."/>
        </authorList>
    </citation>
    <scope>NUCLEOTIDE SEQUENCE [LARGE SCALE GENOMIC DNA]</scope>
    <source>
        <strain evidence="2">cv. Chardonnay</strain>
        <tissue evidence="1">Leaf</tissue>
    </source>
</reference>
<evidence type="ECO:0000313" key="1">
    <source>
        <dbReference type="EMBL" id="RVW20743.1"/>
    </source>
</evidence>
<name>A0A438CBW4_VITVI</name>
<proteinExistence type="predicted"/>
<dbReference type="AlphaFoldDB" id="A0A438CBW4"/>
<accession>A0A438CBW4</accession>